<accession>A0A5E4PR86</accession>
<name>A0A5E4PR86_9NEOP</name>
<gene>
    <name evidence="3" type="ORF">LSINAPIS_LOCUS1147</name>
</gene>
<sequence>MDSSKCLNKAACGYHCIMRTWRTLFLLTLLAVFLQSVAACKKTVTCRAGNVPCRKADSRSICAFGDSPALIPGVLPGVHASPLRQLRRYQPHFSSTSRCQSWSHTAADRLGSTASTARANRATSLENFLICLLLFFLWTLAAACKRKNNCPKYCLPCTYRGPIFEKNKTILIGSYE</sequence>
<keyword evidence="1" id="KW-1133">Transmembrane helix</keyword>
<reference evidence="3 4" key="1">
    <citation type="submission" date="2017-07" db="EMBL/GenBank/DDBJ databases">
        <authorList>
            <person name="Talla V."/>
            <person name="Backstrom N."/>
        </authorList>
    </citation>
    <scope>NUCLEOTIDE SEQUENCE [LARGE SCALE GENOMIC DNA]</scope>
</reference>
<proteinExistence type="predicted"/>
<evidence type="ECO:0000313" key="3">
    <source>
        <dbReference type="EMBL" id="VVC87575.1"/>
    </source>
</evidence>
<organism evidence="3 4">
    <name type="scientific">Leptidea sinapis</name>
    <dbReference type="NCBI Taxonomy" id="189913"/>
    <lineage>
        <taxon>Eukaryota</taxon>
        <taxon>Metazoa</taxon>
        <taxon>Ecdysozoa</taxon>
        <taxon>Arthropoda</taxon>
        <taxon>Hexapoda</taxon>
        <taxon>Insecta</taxon>
        <taxon>Pterygota</taxon>
        <taxon>Neoptera</taxon>
        <taxon>Endopterygota</taxon>
        <taxon>Lepidoptera</taxon>
        <taxon>Glossata</taxon>
        <taxon>Ditrysia</taxon>
        <taxon>Papilionoidea</taxon>
        <taxon>Pieridae</taxon>
        <taxon>Dismorphiinae</taxon>
        <taxon>Leptidea</taxon>
    </lineage>
</organism>
<dbReference type="EMBL" id="FZQP02000138">
    <property type="protein sequence ID" value="VVC87575.1"/>
    <property type="molecule type" value="Genomic_DNA"/>
</dbReference>
<dbReference type="Proteomes" id="UP000324832">
    <property type="component" value="Unassembled WGS sequence"/>
</dbReference>
<keyword evidence="1" id="KW-0812">Transmembrane</keyword>
<keyword evidence="2" id="KW-0732">Signal</keyword>
<feature type="signal peptide" evidence="2">
    <location>
        <begin position="1"/>
        <end position="39"/>
    </location>
</feature>
<keyword evidence="4" id="KW-1185">Reference proteome</keyword>
<protein>
    <recommendedName>
        <fullName evidence="5">KASH domain-containing protein</fullName>
    </recommendedName>
</protein>
<feature type="chain" id="PRO_5022714073" description="KASH domain-containing protein" evidence="2">
    <location>
        <begin position="40"/>
        <end position="176"/>
    </location>
</feature>
<keyword evidence="1" id="KW-0472">Membrane</keyword>
<dbReference type="AlphaFoldDB" id="A0A5E4PR86"/>
<evidence type="ECO:0000256" key="2">
    <source>
        <dbReference type="SAM" id="SignalP"/>
    </source>
</evidence>
<evidence type="ECO:0008006" key="5">
    <source>
        <dbReference type="Google" id="ProtNLM"/>
    </source>
</evidence>
<evidence type="ECO:0000313" key="4">
    <source>
        <dbReference type="Proteomes" id="UP000324832"/>
    </source>
</evidence>
<evidence type="ECO:0000256" key="1">
    <source>
        <dbReference type="SAM" id="Phobius"/>
    </source>
</evidence>
<feature type="transmembrane region" description="Helical" evidence="1">
    <location>
        <begin position="125"/>
        <end position="143"/>
    </location>
</feature>